<evidence type="ECO:0000313" key="1">
    <source>
        <dbReference type="EMBL" id="GAA1075670.1"/>
    </source>
</evidence>
<dbReference type="Proteomes" id="UP001499987">
    <property type="component" value="Unassembled WGS sequence"/>
</dbReference>
<dbReference type="EMBL" id="BAAALD010000010">
    <property type="protein sequence ID" value="GAA1075670.1"/>
    <property type="molecule type" value="Genomic_DNA"/>
</dbReference>
<sequence>MITFKFSRRPAQGSAGGFDLGDIDIIGQISSATSTEKHPDQGMMIFPSVALLLDQLRPAISAGKGVVNFCGVDSSFQARFTVAKGKVSVSGSPGEIGVAPIPEFVDTLISAADEFIETELAGIPGTDPARDDLLAAVADFRELSRKGPRTSHRNR</sequence>
<reference evidence="1 2" key="1">
    <citation type="journal article" date="2019" name="Int. J. Syst. Evol. Microbiol.">
        <title>The Global Catalogue of Microorganisms (GCM) 10K type strain sequencing project: providing services to taxonomists for standard genome sequencing and annotation.</title>
        <authorList>
            <consortium name="The Broad Institute Genomics Platform"/>
            <consortium name="The Broad Institute Genome Sequencing Center for Infectious Disease"/>
            <person name="Wu L."/>
            <person name="Ma J."/>
        </authorList>
    </citation>
    <scope>NUCLEOTIDE SEQUENCE [LARGE SCALE GENOMIC DNA]</scope>
    <source>
        <strain evidence="1 2">JCM 13002</strain>
    </source>
</reference>
<evidence type="ECO:0000313" key="2">
    <source>
        <dbReference type="Proteomes" id="UP001499987"/>
    </source>
</evidence>
<protein>
    <submittedName>
        <fullName evidence="1">Uncharacterized protein</fullName>
    </submittedName>
</protein>
<name>A0ABN1TCY7_9ACTN</name>
<dbReference type="RefSeq" id="WP_344622794.1">
    <property type="nucleotide sequence ID" value="NZ_BAAALD010000010.1"/>
</dbReference>
<proteinExistence type="predicted"/>
<keyword evidence="2" id="KW-1185">Reference proteome</keyword>
<gene>
    <name evidence="1" type="ORF">GCM10009663_16040</name>
</gene>
<accession>A0ABN1TCY7</accession>
<comment type="caution">
    <text evidence="1">The sequence shown here is derived from an EMBL/GenBank/DDBJ whole genome shotgun (WGS) entry which is preliminary data.</text>
</comment>
<organism evidence="1 2">
    <name type="scientific">Kitasatospora arboriphila</name>
    <dbReference type="NCBI Taxonomy" id="258052"/>
    <lineage>
        <taxon>Bacteria</taxon>
        <taxon>Bacillati</taxon>
        <taxon>Actinomycetota</taxon>
        <taxon>Actinomycetes</taxon>
        <taxon>Kitasatosporales</taxon>
        <taxon>Streptomycetaceae</taxon>
        <taxon>Kitasatospora</taxon>
    </lineage>
</organism>